<keyword evidence="2" id="KW-1133">Transmembrane helix</keyword>
<evidence type="ECO:0000313" key="4">
    <source>
        <dbReference type="Proteomes" id="UP001231370"/>
    </source>
</evidence>
<gene>
    <name evidence="3" type="ORF">PJF56_04895</name>
</gene>
<feature type="region of interest" description="Disordered" evidence="1">
    <location>
        <begin position="113"/>
        <end position="134"/>
    </location>
</feature>
<feature type="compositionally biased region" description="Acidic residues" evidence="1">
    <location>
        <begin position="117"/>
        <end position="133"/>
    </location>
</feature>
<feature type="region of interest" description="Disordered" evidence="1">
    <location>
        <begin position="41"/>
        <end position="99"/>
    </location>
</feature>
<reference evidence="3 4" key="1">
    <citation type="submission" date="2023-01" db="EMBL/GenBank/DDBJ databases">
        <title>Novel diversity within Roseofilum (Cyanobacteria; Desertifilaceae) from marine benthic mats with descriptions of four novel species.</title>
        <authorList>
            <person name="Wang Y."/>
            <person name="Berthold D.E."/>
            <person name="Hu J."/>
            <person name="Lefler F.W."/>
            <person name="Laughinghouse H.D. IV."/>
        </authorList>
    </citation>
    <scope>NUCLEOTIDE SEQUENCE [LARGE SCALE GENOMIC DNA]</scope>
    <source>
        <strain evidence="3 4">BLCC-M91</strain>
    </source>
</reference>
<feature type="transmembrane region" description="Helical" evidence="2">
    <location>
        <begin position="158"/>
        <end position="182"/>
    </location>
</feature>
<organism evidence="3 4">
    <name type="scientific">Roseofilum halophilum BLCC-M91</name>
    <dbReference type="NCBI Taxonomy" id="3022259"/>
    <lineage>
        <taxon>Bacteria</taxon>
        <taxon>Bacillati</taxon>
        <taxon>Cyanobacteriota</taxon>
        <taxon>Cyanophyceae</taxon>
        <taxon>Desertifilales</taxon>
        <taxon>Desertifilaceae</taxon>
        <taxon>Roseofilum</taxon>
        <taxon>Roseofilum halophilum</taxon>
    </lineage>
</organism>
<evidence type="ECO:0000313" key="3">
    <source>
        <dbReference type="EMBL" id="MDJ1178193.1"/>
    </source>
</evidence>
<keyword evidence="2" id="KW-0812">Transmembrane</keyword>
<sequence length="457" mass="49709">MSNRFPGKPATQPHQTYTISLPLQAALTSLNVSLEEELTRYRRHRQGYPPTLKSYALTPSAPGNKSKPLDFSVPPERPQPTASPAPPAPPSPQSVDPELETALSTSFADQNLAEPDTGFEADSPPDDYLESSEELLRSLAEEEEEEETPLTQPAFNPWFTPLGIGSTLLLILLCITFGVIFLNPSLIRHLLPNSPLQQPNPTTPEPSPTPGNPSEVSQSRHRPTSEFDRLTLDRLSILEPKQPPQPSPVASPVVDRTPLPPTPAEEERPSGLNMRVLSLPVLSSQPQPSAPERAPVEEAAAPLPPPPTPRTVPTETVPLNPPELPQLQAAAPIVPPEAPSFAEPVPPQSYLQGFAGSIPIPVDMPPEQEWMPEPVATVPESGNPNSYYVVANYEDGQTMAKIQALVPDAYLRNFEDGIYVQLGVFEYLGMAEALVEELKIEGISAKIYDYESTEMGL</sequence>
<protein>
    <recommendedName>
        <fullName evidence="5">SPOR domain-containing protein</fullName>
    </recommendedName>
</protein>
<dbReference type="RefSeq" id="WP_283761516.1">
    <property type="nucleotide sequence ID" value="NZ_JAQPOK010000037.1"/>
</dbReference>
<evidence type="ECO:0008006" key="5">
    <source>
        <dbReference type="Google" id="ProtNLM"/>
    </source>
</evidence>
<dbReference type="Proteomes" id="UP001231370">
    <property type="component" value="Unassembled WGS sequence"/>
</dbReference>
<evidence type="ECO:0000256" key="2">
    <source>
        <dbReference type="SAM" id="Phobius"/>
    </source>
</evidence>
<keyword evidence="2" id="KW-0472">Membrane</keyword>
<evidence type="ECO:0000256" key="1">
    <source>
        <dbReference type="SAM" id="MobiDB-lite"/>
    </source>
</evidence>
<dbReference type="EMBL" id="JAQPOK010000037">
    <property type="protein sequence ID" value="MDJ1178193.1"/>
    <property type="molecule type" value="Genomic_DNA"/>
</dbReference>
<accession>A0ABT7BIU5</accession>
<comment type="caution">
    <text evidence="3">The sequence shown here is derived from an EMBL/GenBank/DDBJ whole genome shotgun (WGS) entry which is preliminary data.</text>
</comment>
<feature type="compositionally biased region" description="Pro residues" evidence="1">
    <location>
        <begin position="75"/>
        <end position="92"/>
    </location>
</feature>
<proteinExistence type="predicted"/>
<name>A0ABT7BIU5_9CYAN</name>
<feature type="compositionally biased region" description="Pro residues" evidence="1">
    <location>
        <begin position="201"/>
        <end position="211"/>
    </location>
</feature>
<keyword evidence="4" id="KW-1185">Reference proteome</keyword>
<feature type="compositionally biased region" description="Low complexity" evidence="1">
    <location>
        <begin position="276"/>
        <end position="301"/>
    </location>
</feature>
<feature type="region of interest" description="Disordered" evidence="1">
    <location>
        <begin position="239"/>
        <end position="314"/>
    </location>
</feature>
<feature type="region of interest" description="Disordered" evidence="1">
    <location>
        <begin position="194"/>
        <end position="226"/>
    </location>
</feature>